<organism evidence="2 3">
    <name type="scientific">Amycolatopsis antarctica</name>
    <dbReference type="NCBI Taxonomy" id="1854586"/>
    <lineage>
        <taxon>Bacteria</taxon>
        <taxon>Bacillati</taxon>
        <taxon>Actinomycetota</taxon>
        <taxon>Actinomycetes</taxon>
        <taxon>Pseudonocardiales</taxon>
        <taxon>Pseudonocardiaceae</taxon>
        <taxon>Amycolatopsis</taxon>
    </lineage>
</organism>
<feature type="domain" description="VOC" evidence="1">
    <location>
        <begin position="7"/>
        <end position="146"/>
    </location>
</feature>
<dbReference type="InterPro" id="IPR025870">
    <property type="entry name" value="Glyoxalase-like_dom"/>
</dbReference>
<accession>A0A263D1R0</accession>
<dbReference type="AlphaFoldDB" id="A0A263D1R0"/>
<dbReference type="InParanoid" id="A0A263D1R0"/>
<dbReference type="Pfam" id="PF13468">
    <property type="entry name" value="Glyoxalase_3"/>
    <property type="match status" value="1"/>
</dbReference>
<dbReference type="RefSeq" id="WP_094864404.1">
    <property type="nucleotide sequence ID" value="NZ_NKYE01000013.1"/>
</dbReference>
<dbReference type="InterPro" id="IPR037523">
    <property type="entry name" value="VOC_core"/>
</dbReference>
<evidence type="ECO:0000313" key="3">
    <source>
        <dbReference type="Proteomes" id="UP000242444"/>
    </source>
</evidence>
<dbReference type="EMBL" id="NKYE01000013">
    <property type="protein sequence ID" value="OZM71456.1"/>
    <property type="molecule type" value="Genomic_DNA"/>
</dbReference>
<proteinExistence type="predicted"/>
<evidence type="ECO:0000259" key="1">
    <source>
        <dbReference type="PROSITE" id="PS51819"/>
    </source>
</evidence>
<reference evidence="2 3" key="1">
    <citation type="submission" date="2017-07" db="EMBL/GenBank/DDBJ databases">
        <title>Amycolatopsis antarcticus sp. nov., isolated from the surface of an Antarcticus brown macroalga.</title>
        <authorList>
            <person name="Wang J."/>
            <person name="Leiva S."/>
            <person name="Huang J."/>
            <person name="Huang Y."/>
        </authorList>
    </citation>
    <scope>NUCLEOTIDE SEQUENCE [LARGE SCALE GENOMIC DNA]</scope>
    <source>
        <strain evidence="2 3">AU-G6</strain>
    </source>
</reference>
<gene>
    <name evidence="2" type="ORF">CFN78_20120</name>
</gene>
<dbReference type="Proteomes" id="UP000242444">
    <property type="component" value="Unassembled WGS sequence"/>
</dbReference>
<dbReference type="Gene3D" id="3.10.180.10">
    <property type="entry name" value="2,3-Dihydroxybiphenyl 1,2-Dioxygenase, domain 1"/>
    <property type="match status" value="1"/>
</dbReference>
<dbReference type="SUPFAM" id="SSF54593">
    <property type="entry name" value="Glyoxalase/Bleomycin resistance protein/Dihydroxybiphenyl dioxygenase"/>
    <property type="match status" value="1"/>
</dbReference>
<dbReference type="PROSITE" id="PS51819">
    <property type="entry name" value="VOC"/>
    <property type="match status" value="1"/>
</dbReference>
<comment type="caution">
    <text evidence="2">The sequence shown here is derived from an EMBL/GenBank/DDBJ whole genome shotgun (WGS) entry which is preliminary data.</text>
</comment>
<protein>
    <recommendedName>
        <fullName evidence="1">VOC domain-containing protein</fullName>
    </recommendedName>
</protein>
<name>A0A263D1R0_9PSEU</name>
<evidence type="ECO:0000313" key="2">
    <source>
        <dbReference type="EMBL" id="OZM71456.1"/>
    </source>
</evidence>
<sequence length="245" mass="26546">MAEEKAEFDHLLHWVPDVPAAVDRYRAAGLLAHVNEPRWGFQNGGWRLDERYVEILTVVDAEEFAVSPYAPAWAELRPAVAETSGRGGGAMTFAVNVPDATATAARLRENGHRAIEVPVAFDDSVGFVEVFLPDTPAWAPFFITYSPPREELLAGVELTGEYDPGPSDLKALVVETPEPERSARWLGELIGVPANGRSIPLPGAEVIFEQGPADRITGVIVTALRTAVEIHGLRYIPESGERAAG</sequence>
<keyword evidence="3" id="KW-1185">Reference proteome</keyword>
<dbReference type="InterPro" id="IPR029068">
    <property type="entry name" value="Glyas_Bleomycin-R_OHBP_Dase"/>
</dbReference>
<dbReference type="OrthoDB" id="4376969at2"/>